<dbReference type="PRINTS" id="PR00604">
    <property type="entry name" value="CYTCHRMECIAB"/>
</dbReference>
<evidence type="ECO:0000313" key="22">
    <source>
        <dbReference type="Proteomes" id="UP000092993"/>
    </source>
</evidence>
<dbReference type="Proteomes" id="UP000092993">
    <property type="component" value="Unassembled WGS sequence"/>
</dbReference>
<dbReference type="FunFam" id="1.10.760.10:FF:000001">
    <property type="entry name" value="Cytochrome c iso-1"/>
    <property type="match status" value="1"/>
</dbReference>
<dbReference type="Pfam" id="PF00034">
    <property type="entry name" value="Cytochrom_C"/>
    <property type="match status" value="1"/>
</dbReference>
<dbReference type="Gene3D" id="1.10.760.10">
    <property type="entry name" value="Cytochrome c-like domain"/>
    <property type="match status" value="1"/>
</dbReference>
<evidence type="ECO:0000256" key="19">
    <source>
        <dbReference type="SAM" id="MobiDB-lite"/>
    </source>
</evidence>
<dbReference type="InterPro" id="IPR009056">
    <property type="entry name" value="Cyt_c-like_dom"/>
</dbReference>
<evidence type="ECO:0000313" key="21">
    <source>
        <dbReference type="EMBL" id="OBZ66169.1"/>
    </source>
</evidence>
<reference evidence="21 22" key="1">
    <citation type="submission" date="2016-03" db="EMBL/GenBank/DDBJ databases">
        <title>Whole genome sequencing of Grifola frondosa 9006-11.</title>
        <authorList>
            <person name="Min B."/>
            <person name="Park H."/>
            <person name="Kim J.-G."/>
            <person name="Cho H."/>
            <person name="Oh Y.-L."/>
            <person name="Kong W.-S."/>
            <person name="Choi I.-G."/>
        </authorList>
    </citation>
    <scope>NUCLEOTIDE SEQUENCE [LARGE SCALE GENOMIC DNA]</scope>
    <source>
        <strain evidence="21 22">9006-11</strain>
    </source>
</reference>
<sequence length="427" mass="48187">MPFAQGDVGKGAGLFKTRCAQCHTVGAGEPNKVGPNLHGVFGRKSGQAEGFSYTAANVNKGIVWDEHTLFEYLENPKKYIPGTKMAFAGLKKEKDRNDLITYMKESCALLPIITNMDDAMIEDEDSKQFDAVNAANEEDSQPDPDEPLMMDSGNGRVWLVKIPKFLMEQSPATGKKPRIFLKLPPNPDDPTNSGDEYEMDMVNEDVRNQIVVAEREKEPGTTSRARTTILTGRVKHECNLRPVFTNKYRQRMKARTIAANAHDRQIKYLEEEIDSRGAINMLTSGVSHTRPYNFIGIVFSQRPKAKPAKGQFERMARMPRDQLLDELFRAFQEREHWSIKVLRERTQQPEAYLKEVLSEIAFLHRSGEHNGTWELMANFKGEGIKAENVPGPSATTQYGVAPGEVKAEAEEEDEEKDEDEDDMEEIS</sequence>
<keyword evidence="11 18" id="KW-0408">Iron</keyword>
<evidence type="ECO:0000256" key="3">
    <source>
        <dbReference type="ARBA" id="ARBA00006488"/>
    </source>
</evidence>
<evidence type="ECO:0000256" key="13">
    <source>
        <dbReference type="ARBA" id="ARBA00023125"/>
    </source>
</evidence>
<evidence type="ECO:0000256" key="4">
    <source>
        <dbReference type="ARBA" id="ARBA00009543"/>
    </source>
</evidence>
<dbReference type="GO" id="GO:0006367">
    <property type="term" value="P:transcription initiation at RNA polymerase II promoter"/>
    <property type="evidence" value="ECO:0007669"/>
    <property type="project" value="InterPro"/>
</dbReference>
<dbReference type="OrthoDB" id="449280at2759"/>
<dbReference type="InterPro" id="IPR036390">
    <property type="entry name" value="WH_DNA-bd_sf"/>
</dbReference>
<comment type="subcellular location">
    <subcellularLocation>
        <location evidence="2">Mitochondrion intermembrane space</location>
    </subcellularLocation>
    <subcellularLocation>
        <location evidence="1">Nucleus</location>
    </subcellularLocation>
</comment>
<keyword evidence="12" id="KW-0805">Transcription regulation</keyword>
<keyword evidence="22" id="KW-1185">Reference proteome</keyword>
<dbReference type="GO" id="GO:0009055">
    <property type="term" value="F:electron transfer activity"/>
    <property type="evidence" value="ECO:0007669"/>
    <property type="project" value="InterPro"/>
</dbReference>
<feature type="domain" description="Cytochrome c" evidence="20">
    <location>
        <begin position="6"/>
        <end position="107"/>
    </location>
</feature>
<feature type="region of interest" description="Disordered" evidence="19">
    <location>
        <begin position="386"/>
        <end position="427"/>
    </location>
</feature>
<dbReference type="PANTHER" id="PTHR11961">
    <property type="entry name" value="CYTOCHROME C"/>
    <property type="match status" value="1"/>
</dbReference>
<evidence type="ECO:0000256" key="2">
    <source>
        <dbReference type="ARBA" id="ARBA00004569"/>
    </source>
</evidence>
<feature type="compositionally biased region" description="Acidic residues" evidence="19">
    <location>
        <begin position="409"/>
        <end position="427"/>
    </location>
</feature>
<evidence type="ECO:0000256" key="18">
    <source>
        <dbReference type="PROSITE-ProRule" id="PRU00433"/>
    </source>
</evidence>
<comment type="caution">
    <text evidence="21">The sequence shown here is derived from an EMBL/GenBank/DDBJ whole genome shotgun (WGS) entry which is preliminary data.</text>
</comment>
<evidence type="ECO:0000256" key="14">
    <source>
        <dbReference type="ARBA" id="ARBA00023163"/>
    </source>
</evidence>
<keyword evidence="7 18" id="KW-0349">Heme</keyword>
<dbReference type="PROSITE" id="PS51007">
    <property type="entry name" value="CYTC"/>
    <property type="match status" value="1"/>
</dbReference>
<evidence type="ECO:0000256" key="15">
    <source>
        <dbReference type="ARBA" id="ARBA00023242"/>
    </source>
</evidence>
<keyword evidence="9 18" id="KW-0479">Metal-binding</keyword>
<dbReference type="InterPro" id="IPR036909">
    <property type="entry name" value="Cyt_c-like_dom_sf"/>
</dbReference>
<keyword evidence="8" id="KW-0679">Respiratory chain</keyword>
<gene>
    <name evidence="21" type="primary">cyc1</name>
    <name evidence="21" type="ORF">A0H81_13755</name>
</gene>
<dbReference type="Gene3D" id="1.10.10.10">
    <property type="entry name" value="Winged helix-like DNA-binding domain superfamily/Winged helix DNA-binding domain"/>
    <property type="match status" value="1"/>
</dbReference>
<dbReference type="AlphaFoldDB" id="A0A1C7LQI4"/>
<dbReference type="STRING" id="5627.A0A1C7LQI4"/>
<comment type="similarity">
    <text evidence="4">Belongs to the TFIIF beta subunit family.</text>
</comment>
<dbReference type="GO" id="GO:0020037">
    <property type="term" value="F:heme binding"/>
    <property type="evidence" value="ECO:0007669"/>
    <property type="project" value="InterPro"/>
</dbReference>
<proteinExistence type="inferred from homology"/>
<evidence type="ECO:0000256" key="12">
    <source>
        <dbReference type="ARBA" id="ARBA00023015"/>
    </source>
</evidence>
<keyword evidence="6" id="KW-0813">Transport</keyword>
<accession>A0A1C7LQI4</accession>
<dbReference type="InterPro" id="IPR036388">
    <property type="entry name" value="WH-like_DNA-bd_sf"/>
</dbReference>
<keyword evidence="10" id="KW-0249">Electron transport</keyword>
<dbReference type="GO" id="GO:0003677">
    <property type="term" value="F:DNA binding"/>
    <property type="evidence" value="ECO:0007669"/>
    <property type="project" value="UniProtKB-KW"/>
</dbReference>
<keyword evidence="13" id="KW-0238">DNA-binding</keyword>
<dbReference type="GO" id="GO:0005634">
    <property type="term" value="C:nucleus"/>
    <property type="evidence" value="ECO:0007669"/>
    <property type="project" value="UniProtKB-SubCell"/>
</dbReference>
<evidence type="ECO:0000256" key="11">
    <source>
        <dbReference type="ARBA" id="ARBA00023004"/>
    </source>
</evidence>
<dbReference type="EMBL" id="LUGG01000032">
    <property type="protein sequence ID" value="OBZ66169.1"/>
    <property type="molecule type" value="Genomic_DNA"/>
</dbReference>
<dbReference type="GO" id="GO:0005758">
    <property type="term" value="C:mitochondrial intermembrane space"/>
    <property type="evidence" value="ECO:0007669"/>
    <property type="project" value="UniProtKB-SubCell"/>
</dbReference>
<evidence type="ECO:0000256" key="9">
    <source>
        <dbReference type="ARBA" id="ARBA00022723"/>
    </source>
</evidence>
<evidence type="ECO:0000256" key="6">
    <source>
        <dbReference type="ARBA" id="ARBA00022448"/>
    </source>
</evidence>
<comment type="similarity">
    <text evidence="3">Belongs to the cytochrome c family.</text>
</comment>
<evidence type="ECO:0000256" key="1">
    <source>
        <dbReference type="ARBA" id="ARBA00004123"/>
    </source>
</evidence>
<keyword evidence="14" id="KW-0804">Transcription</keyword>
<evidence type="ECO:0000256" key="5">
    <source>
        <dbReference type="ARBA" id="ARBA00021453"/>
    </source>
</evidence>
<dbReference type="InterPro" id="IPR002327">
    <property type="entry name" value="Cyt_c_1A/1B"/>
</dbReference>
<evidence type="ECO:0000256" key="17">
    <source>
        <dbReference type="ARBA" id="ARBA00081863"/>
    </source>
</evidence>
<name>A0A1C7LQI4_GRIFR</name>
<keyword evidence="15" id="KW-0539">Nucleus</keyword>
<protein>
    <recommendedName>
        <fullName evidence="5">Transcription initiation factor IIF subunit beta</fullName>
    </recommendedName>
    <alternativeName>
        <fullName evidence="17">TFIIF medium subunit</fullName>
    </alternativeName>
    <alternativeName>
        <fullName evidence="16">TFIIF-beta</fullName>
    </alternativeName>
</protein>
<evidence type="ECO:0000256" key="10">
    <source>
        <dbReference type="ARBA" id="ARBA00022982"/>
    </source>
</evidence>
<evidence type="ECO:0000256" key="16">
    <source>
        <dbReference type="ARBA" id="ARBA00081473"/>
    </source>
</evidence>
<evidence type="ECO:0000256" key="7">
    <source>
        <dbReference type="ARBA" id="ARBA00022617"/>
    </source>
</evidence>
<evidence type="ECO:0000256" key="8">
    <source>
        <dbReference type="ARBA" id="ARBA00022660"/>
    </source>
</evidence>
<dbReference type="FunFam" id="1.10.10.10:FF:000035">
    <property type="entry name" value="General transcription factor IIF subunit 2"/>
    <property type="match status" value="1"/>
</dbReference>
<evidence type="ECO:0000259" key="20">
    <source>
        <dbReference type="PROSITE" id="PS51007"/>
    </source>
</evidence>
<dbReference type="SUPFAM" id="SSF46785">
    <property type="entry name" value="Winged helix' DNA-binding domain"/>
    <property type="match status" value="1"/>
</dbReference>
<dbReference type="SUPFAM" id="SSF50916">
    <property type="entry name" value="Rap30/74 interaction domains"/>
    <property type="match status" value="1"/>
</dbReference>
<dbReference type="CDD" id="cd07980">
    <property type="entry name" value="TFIIF_beta"/>
    <property type="match status" value="1"/>
</dbReference>
<dbReference type="InterPro" id="IPR011039">
    <property type="entry name" value="TFIIF_interaction"/>
</dbReference>
<dbReference type="GO" id="GO:0046872">
    <property type="term" value="F:metal ion binding"/>
    <property type="evidence" value="ECO:0007669"/>
    <property type="project" value="UniProtKB-KW"/>
</dbReference>
<dbReference type="Pfam" id="PF02270">
    <property type="entry name" value="TFIIF_beta"/>
    <property type="match status" value="1"/>
</dbReference>
<dbReference type="InterPro" id="IPR040450">
    <property type="entry name" value="TFIIF_beta_HTH"/>
</dbReference>
<organism evidence="21 22">
    <name type="scientific">Grifola frondosa</name>
    <name type="common">Maitake</name>
    <name type="synonym">Polyporus frondosus</name>
    <dbReference type="NCBI Taxonomy" id="5627"/>
    <lineage>
        <taxon>Eukaryota</taxon>
        <taxon>Fungi</taxon>
        <taxon>Dikarya</taxon>
        <taxon>Basidiomycota</taxon>
        <taxon>Agaricomycotina</taxon>
        <taxon>Agaricomycetes</taxon>
        <taxon>Polyporales</taxon>
        <taxon>Grifolaceae</taxon>
        <taxon>Grifola</taxon>
    </lineage>
</organism>
<dbReference type="SUPFAM" id="SSF46626">
    <property type="entry name" value="Cytochrome c"/>
    <property type="match status" value="1"/>
</dbReference>
<feature type="region of interest" description="Disordered" evidence="19">
    <location>
        <begin position="176"/>
        <end position="195"/>
    </location>
</feature>